<dbReference type="InterPro" id="IPR038332">
    <property type="entry name" value="PPE_sf"/>
</dbReference>
<reference evidence="3 4" key="1">
    <citation type="submission" date="2017-10" db="EMBL/GenBank/DDBJ databases">
        <title>Comparative genomics between pathogenic Norcardia.</title>
        <authorList>
            <person name="Zeng L."/>
        </authorList>
    </citation>
    <scope>NUCLEOTIDE SEQUENCE [LARGE SCALE GENOMIC DNA]</scope>
    <source>
        <strain evidence="3 4">NC_YFY_NT001</strain>
    </source>
</reference>
<accession>A0A291RDI3</accession>
<feature type="compositionally biased region" description="Basic and acidic residues" evidence="1">
    <location>
        <begin position="351"/>
        <end position="380"/>
    </location>
</feature>
<evidence type="ECO:0000313" key="4">
    <source>
        <dbReference type="Proteomes" id="UP000221961"/>
    </source>
</evidence>
<feature type="compositionally biased region" description="Gly residues" evidence="1">
    <location>
        <begin position="287"/>
        <end position="308"/>
    </location>
</feature>
<dbReference type="KEGG" id="ntp:CRH09_01850"/>
<evidence type="ECO:0000259" key="2">
    <source>
        <dbReference type="Pfam" id="PF25547"/>
    </source>
</evidence>
<dbReference type="GeneID" id="88356176"/>
<proteinExistence type="predicted"/>
<evidence type="ECO:0000313" key="3">
    <source>
        <dbReference type="EMBL" id="ATL65162.1"/>
    </source>
</evidence>
<evidence type="ECO:0000256" key="1">
    <source>
        <dbReference type="SAM" id="MobiDB-lite"/>
    </source>
</evidence>
<dbReference type="EMBL" id="CP023778">
    <property type="protein sequence ID" value="ATL65162.1"/>
    <property type="molecule type" value="Genomic_DNA"/>
</dbReference>
<dbReference type="InterPro" id="IPR057746">
    <property type="entry name" value="CpnT-like_N"/>
</dbReference>
<dbReference type="InterPro" id="IPR036689">
    <property type="entry name" value="ESAT-6-like_sf"/>
</dbReference>
<gene>
    <name evidence="3" type="ORF">CRH09_01850</name>
</gene>
<dbReference type="Gene3D" id="1.20.1260.20">
    <property type="entry name" value="PPE superfamily"/>
    <property type="match status" value="1"/>
</dbReference>
<protein>
    <recommendedName>
        <fullName evidence="2">Outer membrane channel protein CpnT-like N-terminal domain-containing protein</fullName>
    </recommendedName>
</protein>
<dbReference type="SUPFAM" id="SSF140453">
    <property type="entry name" value="EsxAB dimer-like"/>
    <property type="match status" value="1"/>
</dbReference>
<feature type="compositionally biased region" description="Gly residues" evidence="1">
    <location>
        <begin position="334"/>
        <end position="343"/>
    </location>
</feature>
<feature type="compositionally biased region" description="Gly residues" evidence="1">
    <location>
        <begin position="190"/>
        <end position="201"/>
    </location>
</feature>
<sequence length="394" mass="40207">MGNNPGGYEGTQIPNGGERAQTWLNGQLKDAFDPLNVDNARAVRDQYVSVINLWQQGVGTFARSIHRSISEAWEGVSAEAAKTAITNYANAAQDLTTPLQQLANNVNDCAEAVVKTKAAIPDTVHIDATSWLNPFHRHTLEQRQGEHRQQAWEAFTRLYVDPLAGIDAKIPILPAASNPTHPESTTPGLDGTGSGSGGDWQGGTPHTNEQGGGPDESRGPGDPSQPAPDSQQPGQQQPASGQSPDASGRVGSGTNPAGVDPSSVLPSSLDPSTTSTTPSGVSSTGLHPGGGSGGLGGFGGGAVPGGPGRSIPGTSAPGVGQNPAAAAARAAGAGSPGMTGMPGMGAPAKGKGGDEEKTHKRADYLTNEDNTRELLGEEPRTIPGVIGGDYRDYR</sequence>
<feature type="compositionally biased region" description="Low complexity" evidence="1">
    <location>
        <begin position="258"/>
        <end position="286"/>
    </location>
</feature>
<feature type="compositionally biased region" description="Low complexity" evidence="1">
    <location>
        <begin position="316"/>
        <end position="333"/>
    </location>
</feature>
<feature type="region of interest" description="Disordered" evidence="1">
    <location>
        <begin position="174"/>
        <end position="394"/>
    </location>
</feature>
<organism evidence="3 4">
    <name type="scientific">Nocardia terpenica</name>
    <dbReference type="NCBI Taxonomy" id="455432"/>
    <lineage>
        <taxon>Bacteria</taxon>
        <taxon>Bacillati</taxon>
        <taxon>Actinomycetota</taxon>
        <taxon>Actinomycetes</taxon>
        <taxon>Mycobacteriales</taxon>
        <taxon>Nocardiaceae</taxon>
        <taxon>Nocardia</taxon>
    </lineage>
</organism>
<dbReference type="RefSeq" id="WP_098692476.1">
    <property type="nucleotide sequence ID" value="NZ_CP023778.1"/>
</dbReference>
<dbReference type="Pfam" id="PF25547">
    <property type="entry name" value="WXG100_2"/>
    <property type="match status" value="1"/>
</dbReference>
<dbReference type="Proteomes" id="UP000221961">
    <property type="component" value="Chromosome"/>
</dbReference>
<feature type="domain" description="Outer membrane channel protein CpnT-like N-terminal" evidence="2">
    <location>
        <begin position="34"/>
        <end position="128"/>
    </location>
</feature>
<dbReference type="AlphaFoldDB" id="A0A291RDI3"/>
<name>A0A291RDI3_9NOCA</name>
<feature type="compositionally biased region" description="Low complexity" evidence="1">
    <location>
        <begin position="220"/>
        <end position="247"/>
    </location>
</feature>